<accession>A0ABN1IEN6</accession>
<feature type="domain" description="STAS" evidence="1">
    <location>
        <begin position="1"/>
        <end position="98"/>
    </location>
</feature>
<sequence>MALKITHRYGIFELEGNVVGKNALSVKNHFEQLMLSSEQIVLSLDKVKRIDTQGIQVLSNLYRRAVKNNKIFYLIGAENAIIKKAFGKVNYVIRKESL</sequence>
<evidence type="ECO:0000313" key="3">
    <source>
        <dbReference type="Proteomes" id="UP001501758"/>
    </source>
</evidence>
<dbReference type="PROSITE" id="PS50801">
    <property type="entry name" value="STAS"/>
    <property type="match status" value="1"/>
</dbReference>
<dbReference type="InterPro" id="IPR036513">
    <property type="entry name" value="STAS_dom_sf"/>
</dbReference>
<gene>
    <name evidence="2" type="ORF">GCM10009430_00300</name>
</gene>
<dbReference type="Gene3D" id="3.30.750.24">
    <property type="entry name" value="STAS domain"/>
    <property type="match status" value="1"/>
</dbReference>
<evidence type="ECO:0000259" key="1">
    <source>
        <dbReference type="PROSITE" id="PS50801"/>
    </source>
</evidence>
<evidence type="ECO:0000313" key="2">
    <source>
        <dbReference type="EMBL" id="GAA0711084.1"/>
    </source>
</evidence>
<dbReference type="EMBL" id="BAAAGE010000001">
    <property type="protein sequence ID" value="GAA0711084.1"/>
    <property type="molecule type" value="Genomic_DNA"/>
</dbReference>
<protein>
    <recommendedName>
        <fullName evidence="1">STAS domain-containing protein</fullName>
    </recommendedName>
</protein>
<dbReference type="Pfam" id="PF01740">
    <property type="entry name" value="STAS"/>
    <property type="match status" value="1"/>
</dbReference>
<dbReference type="InterPro" id="IPR002645">
    <property type="entry name" value="STAS_dom"/>
</dbReference>
<reference evidence="2 3" key="1">
    <citation type="journal article" date="2019" name="Int. J. Syst. Evol. Microbiol.">
        <title>The Global Catalogue of Microorganisms (GCM) 10K type strain sequencing project: providing services to taxonomists for standard genome sequencing and annotation.</title>
        <authorList>
            <consortium name="The Broad Institute Genomics Platform"/>
            <consortium name="The Broad Institute Genome Sequencing Center for Infectious Disease"/>
            <person name="Wu L."/>
            <person name="Ma J."/>
        </authorList>
    </citation>
    <scope>NUCLEOTIDE SEQUENCE [LARGE SCALE GENOMIC DNA]</scope>
    <source>
        <strain evidence="2 3">JCM 15974</strain>
    </source>
</reference>
<name>A0ABN1IEN6_9FLAO</name>
<dbReference type="SUPFAM" id="SSF52091">
    <property type="entry name" value="SpoIIaa-like"/>
    <property type="match status" value="1"/>
</dbReference>
<organism evidence="2 3">
    <name type="scientific">Aquimarina litoralis</name>
    <dbReference type="NCBI Taxonomy" id="584605"/>
    <lineage>
        <taxon>Bacteria</taxon>
        <taxon>Pseudomonadati</taxon>
        <taxon>Bacteroidota</taxon>
        <taxon>Flavobacteriia</taxon>
        <taxon>Flavobacteriales</taxon>
        <taxon>Flavobacteriaceae</taxon>
        <taxon>Aquimarina</taxon>
    </lineage>
</organism>
<dbReference type="Proteomes" id="UP001501758">
    <property type="component" value="Unassembled WGS sequence"/>
</dbReference>
<keyword evidence="3" id="KW-1185">Reference proteome</keyword>
<comment type="caution">
    <text evidence="2">The sequence shown here is derived from an EMBL/GenBank/DDBJ whole genome shotgun (WGS) entry which is preliminary data.</text>
</comment>
<dbReference type="RefSeq" id="WP_299898335.1">
    <property type="nucleotide sequence ID" value="NZ_BAAAGE010000001.1"/>
</dbReference>
<proteinExistence type="predicted"/>